<dbReference type="SUPFAM" id="SSF52242">
    <property type="entry name" value="Cobalamin (vitamin B12)-binding domain"/>
    <property type="match status" value="1"/>
</dbReference>
<name>A0A9Q3QYE2_9HYPH</name>
<sequence>MNLNKMQVRGESYGTVLIGDKNLILTANTNTDWFHHPADSFRRNDVLSLATEVAEGTFSVRARVSVDFASPYDAGAVFVQADDDNWAKLEIDRIATALLEEGRRFARNVTQGLANAGVDTRDAFEMLLAMRRLGARYLEREWGVGTRSSRGDREPVIAATILTEIHEMAEAALRSVTQMDREALKATKQVVLVATSDVHEHGKMLIDEMLKQLNVDSLDGGVSTDPEKVAELVQKTGATAVAISTYNGVALNYYLKLKTELAKRGLETPVMIGGRLNQIPEGSNSSLPVDVGDELEKAGAVVCREAAELVPSLLKLKKRIY</sequence>
<accession>A0A9Q3QYE2</accession>
<dbReference type="Gene3D" id="2.60.120.200">
    <property type="match status" value="1"/>
</dbReference>
<dbReference type="GO" id="GO:0031419">
    <property type="term" value="F:cobalamin binding"/>
    <property type="evidence" value="ECO:0007669"/>
    <property type="project" value="InterPro"/>
</dbReference>
<feature type="domain" description="B12-binding" evidence="1">
    <location>
        <begin position="186"/>
        <end position="321"/>
    </location>
</feature>
<dbReference type="Proteomes" id="UP000749740">
    <property type="component" value="Unassembled WGS sequence"/>
</dbReference>
<protein>
    <submittedName>
        <fullName evidence="2">DUF1349 domain-containing protein</fullName>
    </submittedName>
</protein>
<comment type="caution">
    <text evidence="2">The sequence shown here is derived from an EMBL/GenBank/DDBJ whole genome shotgun (WGS) entry which is preliminary data.</text>
</comment>
<evidence type="ECO:0000313" key="2">
    <source>
        <dbReference type="EMBL" id="MBX5025819.1"/>
    </source>
</evidence>
<dbReference type="CDD" id="cd02065">
    <property type="entry name" value="B12-binding_like"/>
    <property type="match status" value="1"/>
</dbReference>
<dbReference type="Pfam" id="PF07081">
    <property type="entry name" value="DUF1349"/>
    <property type="match status" value="1"/>
</dbReference>
<dbReference type="GeneID" id="66142911"/>
<gene>
    <name evidence="2" type="ORF">HJB63_25205</name>
</gene>
<dbReference type="Gene3D" id="3.40.50.280">
    <property type="entry name" value="Cobalamin-binding domain"/>
    <property type="match status" value="1"/>
</dbReference>
<dbReference type="RefSeq" id="WP_207244662.1">
    <property type="nucleotide sequence ID" value="NZ_CP071455.1"/>
</dbReference>
<proteinExistence type="predicted"/>
<dbReference type="EMBL" id="JABDYC010000010">
    <property type="protein sequence ID" value="MBX5025819.1"/>
    <property type="molecule type" value="Genomic_DNA"/>
</dbReference>
<evidence type="ECO:0000259" key="1">
    <source>
        <dbReference type="PROSITE" id="PS51332"/>
    </source>
</evidence>
<dbReference type="GO" id="GO:0046872">
    <property type="term" value="F:metal ion binding"/>
    <property type="evidence" value="ECO:0007669"/>
    <property type="project" value="InterPro"/>
</dbReference>
<organism evidence="2 3">
    <name type="scientific">Rhizobium lentis</name>
    <dbReference type="NCBI Taxonomy" id="1138194"/>
    <lineage>
        <taxon>Bacteria</taxon>
        <taxon>Pseudomonadati</taxon>
        <taxon>Pseudomonadota</taxon>
        <taxon>Alphaproteobacteria</taxon>
        <taxon>Hyphomicrobiales</taxon>
        <taxon>Rhizobiaceae</taxon>
        <taxon>Rhizobium/Agrobacterium group</taxon>
        <taxon>Rhizobium</taxon>
    </lineage>
</organism>
<dbReference type="Pfam" id="PF02310">
    <property type="entry name" value="B12-binding"/>
    <property type="match status" value="1"/>
</dbReference>
<dbReference type="PROSITE" id="PS51332">
    <property type="entry name" value="B12_BINDING"/>
    <property type="match status" value="1"/>
</dbReference>
<dbReference type="InterPro" id="IPR006158">
    <property type="entry name" value="Cobalamin-bd"/>
</dbReference>
<dbReference type="AlphaFoldDB" id="A0A9Q3QYE2"/>
<dbReference type="InterPro" id="IPR036724">
    <property type="entry name" value="Cobalamin-bd_sf"/>
</dbReference>
<dbReference type="InterPro" id="IPR009784">
    <property type="entry name" value="DUF1349"/>
</dbReference>
<evidence type="ECO:0000313" key="3">
    <source>
        <dbReference type="Proteomes" id="UP000749740"/>
    </source>
</evidence>
<reference evidence="2" key="1">
    <citation type="submission" date="2020-04" db="EMBL/GenBank/DDBJ databases">
        <title>Global-level population genomics: horizontal gene transfer, symbiosis and evolution in Rhizobia.</title>
        <authorList>
            <person name="Gai Y."/>
        </authorList>
    </citation>
    <scope>NUCLEOTIDE SEQUENCE</scope>
    <source>
        <strain evidence="2">BLR57</strain>
    </source>
</reference>